<protein>
    <submittedName>
        <fullName evidence="1">Uncharacterized protein</fullName>
    </submittedName>
</protein>
<gene>
    <name evidence="1" type="ORF">B0J13DRAFT_663565</name>
</gene>
<proteinExistence type="predicted"/>
<reference evidence="1" key="1">
    <citation type="journal article" date="2021" name="Nat. Commun.">
        <title>Genetic determinants of endophytism in the Arabidopsis root mycobiome.</title>
        <authorList>
            <person name="Mesny F."/>
            <person name="Miyauchi S."/>
            <person name="Thiergart T."/>
            <person name="Pickel B."/>
            <person name="Atanasova L."/>
            <person name="Karlsson M."/>
            <person name="Huettel B."/>
            <person name="Barry K.W."/>
            <person name="Haridas S."/>
            <person name="Chen C."/>
            <person name="Bauer D."/>
            <person name="Andreopoulos W."/>
            <person name="Pangilinan J."/>
            <person name="LaButti K."/>
            <person name="Riley R."/>
            <person name="Lipzen A."/>
            <person name="Clum A."/>
            <person name="Drula E."/>
            <person name="Henrissat B."/>
            <person name="Kohler A."/>
            <person name="Grigoriev I.V."/>
            <person name="Martin F.M."/>
            <person name="Hacquard S."/>
        </authorList>
    </citation>
    <scope>NUCLEOTIDE SEQUENCE</scope>
    <source>
        <strain evidence="1">MPI-CAGE-AT-0021</strain>
    </source>
</reference>
<feature type="non-terminal residue" evidence="1">
    <location>
        <position position="1"/>
    </location>
</feature>
<accession>A0A9P9I6H3</accession>
<name>A0A9P9I6H3_9HYPO</name>
<sequence>VRCVSTRRRLDDSPAWCQASLCVVGLPTTRVANAQSSSSFLIKPSLQSKILMADSIPSTKVCRKCKEEKPADQFIWKTKSSITRGRPTANCLDCRNRQASLASKRTAEQAELSPIRREGLPLIDLQLRTQLTHKNLFCWEHQLPRQHEQARRLLPDQVPRLLLKKAYDLERRSNLRYRVVLFGRDQPGGDIPAHPSWNVEISSFRILTGCVICRIARGLIKIRSSCRSSGRSWKRTEWNTALAIRKHGLIWA</sequence>
<dbReference type="OrthoDB" id="5114157at2759"/>
<dbReference type="EMBL" id="JAGMUU010000070">
    <property type="protein sequence ID" value="KAH7109561.1"/>
    <property type="molecule type" value="Genomic_DNA"/>
</dbReference>
<keyword evidence="2" id="KW-1185">Reference proteome</keyword>
<evidence type="ECO:0000313" key="2">
    <source>
        <dbReference type="Proteomes" id="UP000717696"/>
    </source>
</evidence>
<organism evidence="1 2">
    <name type="scientific">Dactylonectria estremocensis</name>
    <dbReference type="NCBI Taxonomy" id="1079267"/>
    <lineage>
        <taxon>Eukaryota</taxon>
        <taxon>Fungi</taxon>
        <taxon>Dikarya</taxon>
        <taxon>Ascomycota</taxon>
        <taxon>Pezizomycotina</taxon>
        <taxon>Sordariomycetes</taxon>
        <taxon>Hypocreomycetidae</taxon>
        <taxon>Hypocreales</taxon>
        <taxon>Nectriaceae</taxon>
        <taxon>Dactylonectria</taxon>
    </lineage>
</organism>
<evidence type="ECO:0000313" key="1">
    <source>
        <dbReference type="EMBL" id="KAH7109561.1"/>
    </source>
</evidence>
<dbReference type="Proteomes" id="UP000717696">
    <property type="component" value="Unassembled WGS sequence"/>
</dbReference>
<dbReference type="AlphaFoldDB" id="A0A9P9I6H3"/>
<comment type="caution">
    <text evidence="1">The sequence shown here is derived from an EMBL/GenBank/DDBJ whole genome shotgun (WGS) entry which is preliminary data.</text>
</comment>